<keyword evidence="2" id="KW-1185">Reference proteome</keyword>
<name>A0AAD8V407_9PEZI</name>
<dbReference type="GeneID" id="85442427"/>
<gene>
    <name evidence="1" type="ORF">LY79DRAFT_558509</name>
</gene>
<sequence length="220" mass="25083">MPFRVLRTLRVLLNSRDFLASTSIKPGQSYKVLLCYRAVYETQTKIRLVWPQATFLPPKFRLCSVPQCYRKRRAPIGRDHHLGGHTDIHLANHHSPDMSRAVSLIQPRGGWWHVHDSVITANVIIVHCKAHHGSHEMQLCRVDVVTTLLQSTSPDQTIPRLSFIRCGIGVSPAFFFSSLNSLDADANLHASFGIMWYHGYLKKKIPKEINPKWSDKSDPK</sequence>
<proteinExistence type="predicted"/>
<dbReference type="AlphaFoldDB" id="A0AAD8V407"/>
<organism evidence="1 2">
    <name type="scientific">Colletotrichum navitas</name>
    <dbReference type="NCBI Taxonomy" id="681940"/>
    <lineage>
        <taxon>Eukaryota</taxon>
        <taxon>Fungi</taxon>
        <taxon>Dikarya</taxon>
        <taxon>Ascomycota</taxon>
        <taxon>Pezizomycotina</taxon>
        <taxon>Sordariomycetes</taxon>
        <taxon>Hypocreomycetidae</taxon>
        <taxon>Glomerellales</taxon>
        <taxon>Glomerellaceae</taxon>
        <taxon>Colletotrichum</taxon>
        <taxon>Colletotrichum graminicola species complex</taxon>
    </lineage>
</organism>
<protein>
    <submittedName>
        <fullName evidence="1">Uncharacterized protein</fullName>
    </submittedName>
</protein>
<dbReference type="EMBL" id="JAHLJV010000044">
    <property type="protein sequence ID" value="KAK1585415.1"/>
    <property type="molecule type" value="Genomic_DNA"/>
</dbReference>
<dbReference type="Proteomes" id="UP001230504">
    <property type="component" value="Unassembled WGS sequence"/>
</dbReference>
<comment type="caution">
    <text evidence="1">The sequence shown here is derived from an EMBL/GenBank/DDBJ whole genome shotgun (WGS) entry which is preliminary data.</text>
</comment>
<accession>A0AAD8V407</accession>
<evidence type="ECO:0000313" key="1">
    <source>
        <dbReference type="EMBL" id="KAK1585415.1"/>
    </source>
</evidence>
<evidence type="ECO:0000313" key="2">
    <source>
        <dbReference type="Proteomes" id="UP001230504"/>
    </source>
</evidence>
<dbReference type="RefSeq" id="XP_060412439.1">
    <property type="nucleotide sequence ID" value="XM_060558187.1"/>
</dbReference>
<reference evidence="1" key="1">
    <citation type="submission" date="2021-06" db="EMBL/GenBank/DDBJ databases">
        <title>Comparative genomics, transcriptomics and evolutionary studies reveal genomic signatures of adaptation to plant cell wall in hemibiotrophic fungi.</title>
        <authorList>
            <consortium name="DOE Joint Genome Institute"/>
            <person name="Baroncelli R."/>
            <person name="Diaz J.F."/>
            <person name="Benocci T."/>
            <person name="Peng M."/>
            <person name="Battaglia E."/>
            <person name="Haridas S."/>
            <person name="Andreopoulos W."/>
            <person name="Labutti K."/>
            <person name="Pangilinan J."/>
            <person name="Floch G.L."/>
            <person name="Makela M.R."/>
            <person name="Henrissat B."/>
            <person name="Grigoriev I.V."/>
            <person name="Crouch J.A."/>
            <person name="De Vries R.P."/>
            <person name="Sukno S.A."/>
            <person name="Thon M.R."/>
        </authorList>
    </citation>
    <scope>NUCLEOTIDE SEQUENCE</scope>
    <source>
        <strain evidence="1">CBS 125086</strain>
    </source>
</reference>